<dbReference type="PATRIC" id="fig|997355.3.peg.1226"/>
<comment type="caution">
    <text evidence="2">The sequence shown here is derived from an EMBL/GenBank/DDBJ whole genome shotgun (WGS) entry which is preliminary data.</text>
</comment>
<sequence length="270" mass="30589">MKNFGDLMSCRILADGGILAFSRRISQADLLCIGSLFNHRPTKPHPWIWGSGMLTPDDPVLEDRKVFGVRGCLTRDVAGLPETTPLGDPGLLYTDRIRLPRARRHRWGVVSHFEDKRHPFIRELTEHDDTIAIDVCQEPRKVVSAINSCSHIFTTSLHGLIVADSLGIPACWGRPDAQSDTRDFKFNDYHTAYRTMACDQRRADLTRTANLRELKDLAASPEVYDVNRVKNDLRHSRKDLAKALVVHHGRTLTVRNVARKVGLTMWRGHV</sequence>
<keyword evidence="3" id="KW-1185">Reference proteome</keyword>
<dbReference type="Pfam" id="PF04230">
    <property type="entry name" value="PS_pyruv_trans"/>
    <property type="match status" value="1"/>
</dbReference>
<gene>
    <name evidence="2" type="ORF">HMPREF9153_1244</name>
</gene>
<dbReference type="AlphaFoldDB" id="G4CXI7"/>
<dbReference type="InterPro" id="IPR007345">
    <property type="entry name" value="Polysacch_pyruvyl_Trfase"/>
</dbReference>
<dbReference type="HOGENOM" id="CLU_1029979_0_0_11"/>
<reference evidence="2 3" key="1">
    <citation type="submission" date="2011-06" db="EMBL/GenBank/DDBJ databases">
        <authorList>
            <person name="Muzny D."/>
            <person name="Qin X."/>
            <person name="Deng J."/>
            <person name="Jiang H."/>
            <person name="Liu Y."/>
            <person name="Qu J."/>
            <person name="Song X.-Z."/>
            <person name="Zhang L."/>
            <person name="Thornton R."/>
            <person name="Coyle M."/>
            <person name="Francisco L."/>
            <person name="Jackson L."/>
            <person name="Javaid M."/>
            <person name="Korchina V."/>
            <person name="Kovar C."/>
            <person name="Mata R."/>
            <person name="Mathew T."/>
            <person name="Ngo R."/>
            <person name="Nguyen L."/>
            <person name="Nguyen N."/>
            <person name="Okwuonu G."/>
            <person name="Ongeri F."/>
            <person name="Pham C."/>
            <person name="Simmons D."/>
            <person name="Wilczek-Boney K."/>
            <person name="Hale W."/>
            <person name="Jakkamsetti A."/>
            <person name="Pham P."/>
            <person name="Ruth R."/>
            <person name="San Lucas F."/>
            <person name="Warren J."/>
            <person name="Zhang J."/>
            <person name="Zhao Z."/>
            <person name="Zhou C."/>
            <person name="Zhu D."/>
            <person name="Lee S."/>
            <person name="Bess C."/>
            <person name="Blankenburg K."/>
            <person name="Forbes L."/>
            <person name="Fu Q."/>
            <person name="Gubbala S."/>
            <person name="Hirani K."/>
            <person name="Jayaseelan J.C."/>
            <person name="Lara F."/>
            <person name="Munidasa M."/>
            <person name="Palculict T."/>
            <person name="Patil S."/>
            <person name="Pu L.-L."/>
            <person name="Saada N."/>
            <person name="Tang L."/>
            <person name="Weissenberger G."/>
            <person name="Zhu Y."/>
            <person name="Hemphill L."/>
            <person name="Shang Y."/>
            <person name="Youmans B."/>
            <person name="Ayvaz T."/>
            <person name="Ross M."/>
            <person name="Santibanez J."/>
            <person name="Aqrawi P."/>
            <person name="Gross S."/>
            <person name="Joshi V."/>
            <person name="Fowler G."/>
            <person name="Nazareth L."/>
            <person name="Reid J."/>
            <person name="Worley K."/>
            <person name="Petrosino J."/>
            <person name="Highlander S."/>
            <person name="Gibbs R."/>
        </authorList>
    </citation>
    <scope>NUCLEOTIDE SEQUENCE [LARGE SCALE GENOMIC DNA]</scope>
    <source>
        <strain evidence="2 3">ATCC 25577</strain>
    </source>
</reference>
<organism evidence="2 3">
    <name type="scientific">Cutibacterium avidum ATCC 25577</name>
    <dbReference type="NCBI Taxonomy" id="997355"/>
    <lineage>
        <taxon>Bacteria</taxon>
        <taxon>Bacillati</taxon>
        <taxon>Actinomycetota</taxon>
        <taxon>Actinomycetes</taxon>
        <taxon>Propionibacteriales</taxon>
        <taxon>Propionibacteriaceae</taxon>
        <taxon>Cutibacterium</taxon>
    </lineage>
</organism>
<evidence type="ECO:0000313" key="2">
    <source>
        <dbReference type="EMBL" id="EGY77701.1"/>
    </source>
</evidence>
<evidence type="ECO:0000313" key="3">
    <source>
        <dbReference type="Proteomes" id="UP000005332"/>
    </source>
</evidence>
<dbReference type="Proteomes" id="UP000005332">
    <property type="component" value="Unassembled WGS sequence"/>
</dbReference>
<evidence type="ECO:0000259" key="1">
    <source>
        <dbReference type="Pfam" id="PF04230"/>
    </source>
</evidence>
<accession>G4CXI7</accession>
<name>G4CXI7_9ACTN</name>
<proteinExistence type="predicted"/>
<feature type="domain" description="Polysaccharide pyruvyl transferase" evidence="1">
    <location>
        <begin position="65"/>
        <end position="171"/>
    </location>
</feature>
<protein>
    <submittedName>
        <fullName evidence="2">ExoV domain protein</fullName>
    </submittedName>
</protein>
<dbReference type="EMBL" id="AGBA01000013">
    <property type="protein sequence ID" value="EGY77701.1"/>
    <property type="molecule type" value="Genomic_DNA"/>
</dbReference>